<dbReference type="EMBL" id="JAIWYP010000012">
    <property type="protein sequence ID" value="KAH3724667.1"/>
    <property type="molecule type" value="Genomic_DNA"/>
</dbReference>
<comment type="caution">
    <text evidence="7">The sequence shown here is derived from an EMBL/GenBank/DDBJ whole genome shotgun (WGS) entry which is preliminary data.</text>
</comment>
<evidence type="ECO:0000256" key="4">
    <source>
        <dbReference type="PROSITE-ProRule" id="PRU00076"/>
    </source>
</evidence>
<feature type="chain" id="PRO_5039238486" description="EGF-like domain-containing protein" evidence="5">
    <location>
        <begin position="27"/>
        <end position="524"/>
    </location>
</feature>
<dbReference type="PROSITE" id="PS01186">
    <property type="entry name" value="EGF_2"/>
    <property type="match status" value="1"/>
</dbReference>
<keyword evidence="8" id="KW-1185">Reference proteome</keyword>
<dbReference type="SMART" id="SM00179">
    <property type="entry name" value="EGF_CA"/>
    <property type="match status" value="2"/>
</dbReference>
<dbReference type="AlphaFoldDB" id="A0A9D4CGU2"/>
<dbReference type="Proteomes" id="UP000828390">
    <property type="component" value="Unassembled WGS sequence"/>
</dbReference>
<dbReference type="PROSITE" id="PS50026">
    <property type="entry name" value="EGF_3"/>
    <property type="match status" value="2"/>
</dbReference>
<dbReference type="InterPro" id="IPR003886">
    <property type="entry name" value="NIDO_dom"/>
</dbReference>
<name>A0A9D4CGU2_DREPO</name>
<reference evidence="7" key="1">
    <citation type="journal article" date="2019" name="bioRxiv">
        <title>The Genome of the Zebra Mussel, Dreissena polymorpha: A Resource for Invasive Species Research.</title>
        <authorList>
            <person name="McCartney M.A."/>
            <person name="Auch B."/>
            <person name="Kono T."/>
            <person name="Mallez S."/>
            <person name="Zhang Y."/>
            <person name="Obille A."/>
            <person name="Becker A."/>
            <person name="Abrahante J.E."/>
            <person name="Garbe J."/>
            <person name="Badalamenti J.P."/>
            <person name="Herman A."/>
            <person name="Mangelson H."/>
            <person name="Liachko I."/>
            <person name="Sullivan S."/>
            <person name="Sone E.D."/>
            <person name="Koren S."/>
            <person name="Silverstein K.A.T."/>
            <person name="Beckman K.B."/>
            <person name="Gohl D.M."/>
        </authorList>
    </citation>
    <scope>NUCLEOTIDE SEQUENCE</scope>
    <source>
        <strain evidence="7">Duluth1</strain>
        <tissue evidence="7">Whole animal</tissue>
    </source>
</reference>
<feature type="domain" description="EGF-like" evidence="6">
    <location>
        <begin position="19"/>
        <end position="62"/>
    </location>
</feature>
<dbReference type="InterPro" id="IPR049883">
    <property type="entry name" value="NOTCH1_EGF-like"/>
</dbReference>
<feature type="signal peptide" evidence="5">
    <location>
        <begin position="1"/>
        <end position="26"/>
    </location>
</feature>
<dbReference type="SMART" id="SM00539">
    <property type="entry name" value="NIDO"/>
    <property type="match status" value="1"/>
</dbReference>
<dbReference type="Pfam" id="PF06119">
    <property type="entry name" value="NIDO"/>
    <property type="match status" value="1"/>
</dbReference>
<gene>
    <name evidence="7" type="ORF">DPMN_050490</name>
</gene>
<dbReference type="GO" id="GO:0005509">
    <property type="term" value="F:calcium ion binding"/>
    <property type="evidence" value="ECO:0007669"/>
    <property type="project" value="InterPro"/>
</dbReference>
<evidence type="ECO:0000256" key="3">
    <source>
        <dbReference type="ARBA" id="ARBA00023157"/>
    </source>
</evidence>
<proteinExistence type="predicted"/>
<dbReference type="PROSITE" id="PS00022">
    <property type="entry name" value="EGF_1"/>
    <property type="match status" value="1"/>
</dbReference>
<evidence type="ECO:0000256" key="2">
    <source>
        <dbReference type="ARBA" id="ARBA00022737"/>
    </source>
</evidence>
<dbReference type="InterPro" id="IPR051495">
    <property type="entry name" value="Epithelial_Barrier/Signaling"/>
</dbReference>
<reference evidence="7" key="2">
    <citation type="submission" date="2020-11" db="EMBL/GenBank/DDBJ databases">
        <authorList>
            <person name="McCartney M.A."/>
            <person name="Auch B."/>
            <person name="Kono T."/>
            <person name="Mallez S."/>
            <person name="Becker A."/>
            <person name="Gohl D.M."/>
            <person name="Silverstein K.A.T."/>
            <person name="Koren S."/>
            <person name="Bechman K.B."/>
            <person name="Herman A."/>
            <person name="Abrahante J.E."/>
            <person name="Garbe J."/>
        </authorList>
    </citation>
    <scope>NUCLEOTIDE SEQUENCE</scope>
    <source>
        <strain evidence="7">Duluth1</strain>
        <tissue evidence="7">Whole animal</tissue>
    </source>
</reference>
<evidence type="ECO:0000313" key="7">
    <source>
        <dbReference type="EMBL" id="KAH3724667.1"/>
    </source>
</evidence>
<dbReference type="InterPro" id="IPR009030">
    <property type="entry name" value="Growth_fac_rcpt_cys_sf"/>
</dbReference>
<dbReference type="SUPFAM" id="SSF57184">
    <property type="entry name" value="Growth factor receptor domain"/>
    <property type="match status" value="1"/>
</dbReference>
<organism evidence="7 8">
    <name type="scientific">Dreissena polymorpha</name>
    <name type="common">Zebra mussel</name>
    <name type="synonym">Mytilus polymorpha</name>
    <dbReference type="NCBI Taxonomy" id="45954"/>
    <lineage>
        <taxon>Eukaryota</taxon>
        <taxon>Metazoa</taxon>
        <taxon>Spiralia</taxon>
        <taxon>Lophotrochozoa</taxon>
        <taxon>Mollusca</taxon>
        <taxon>Bivalvia</taxon>
        <taxon>Autobranchia</taxon>
        <taxon>Heteroconchia</taxon>
        <taxon>Euheterodonta</taxon>
        <taxon>Imparidentia</taxon>
        <taxon>Neoheterodontei</taxon>
        <taxon>Myida</taxon>
        <taxon>Dreissenoidea</taxon>
        <taxon>Dreissenidae</taxon>
        <taxon>Dreissena</taxon>
    </lineage>
</organism>
<accession>A0A9D4CGU2</accession>
<evidence type="ECO:0000256" key="1">
    <source>
        <dbReference type="ARBA" id="ARBA00022536"/>
    </source>
</evidence>
<dbReference type="CDD" id="cd00054">
    <property type="entry name" value="EGF_CA"/>
    <property type="match status" value="2"/>
</dbReference>
<dbReference type="Pfam" id="PF07645">
    <property type="entry name" value="EGF_CA"/>
    <property type="match status" value="2"/>
</dbReference>
<keyword evidence="2" id="KW-0677">Repeat</keyword>
<dbReference type="InterPro" id="IPR000742">
    <property type="entry name" value="EGF"/>
</dbReference>
<sequence length="524" mass="60228">MIIIIIIYYVTHLLVYIIDLDECAFGGDFYCKQALNQTRVCVNIDGAYVCVCNKGFTGSNCNLDIHECNYNTSCGPHAVCTNTYGGYTCACTGGYPQGNPYVGCFVPVLLEFKATGDRYTNIDNEIIEAYQISRRLPYFGEYVHWFRPSMDGFISLDFQPLYNQYGGENASEWKTAVQNHRVLAPLWTNIDSRNISDGGMWIHVFTDHQKDKEDIQKIQDLIHMYTNQTEFNVSVALVATWKHVTVHSPYEPGYELVKHQNLSMQCILVSDELYTYLMFNYDQEQFSIRPLPEVPVASGYTHLDYTGTILSDRQNFTYLNQGTNVIQGPHGRWLYNVTVITQAMTNEILCKRFSEMYKVELKDWIHEKLEFALPCPCQEVLMMEDYTFTRNDSLRPGFGSHMACYESWFFSAYGIKQKCCYMFSKLQTQYPGAIAAEFDNQTVAELLEKGYNQCCSHGVSQRFCNLYQKINPPDDCSRYTISDELPPRADIMPDDRGVEKEHKEVADEGILGHLVRRVRKMVGL</sequence>
<dbReference type="PANTHER" id="PTHR13802">
    <property type="entry name" value="MUCIN 4-RELATED"/>
    <property type="match status" value="1"/>
</dbReference>
<dbReference type="InterPro" id="IPR000152">
    <property type="entry name" value="EGF-type_Asp/Asn_hydroxyl_site"/>
</dbReference>
<dbReference type="PANTHER" id="PTHR13802:SF52">
    <property type="entry name" value="MUCIN-4"/>
    <property type="match status" value="1"/>
</dbReference>
<comment type="caution">
    <text evidence="4">Lacks conserved residue(s) required for the propagation of feature annotation.</text>
</comment>
<keyword evidence="5" id="KW-0732">Signal</keyword>
<evidence type="ECO:0000259" key="6">
    <source>
        <dbReference type="PROSITE" id="PS50026"/>
    </source>
</evidence>
<evidence type="ECO:0000256" key="5">
    <source>
        <dbReference type="SAM" id="SignalP"/>
    </source>
</evidence>
<protein>
    <recommendedName>
        <fullName evidence="6">EGF-like domain-containing protein</fullName>
    </recommendedName>
</protein>
<dbReference type="InterPro" id="IPR001881">
    <property type="entry name" value="EGF-like_Ca-bd_dom"/>
</dbReference>
<feature type="disulfide bond" evidence="4">
    <location>
        <begin position="52"/>
        <end position="61"/>
    </location>
</feature>
<dbReference type="PROSITE" id="PS00010">
    <property type="entry name" value="ASX_HYDROXYL"/>
    <property type="match status" value="2"/>
</dbReference>
<dbReference type="Gene3D" id="2.10.25.10">
    <property type="entry name" value="Laminin"/>
    <property type="match status" value="2"/>
</dbReference>
<feature type="domain" description="EGF-like" evidence="6">
    <location>
        <begin position="64"/>
        <end position="101"/>
    </location>
</feature>
<evidence type="ECO:0000313" key="8">
    <source>
        <dbReference type="Proteomes" id="UP000828390"/>
    </source>
</evidence>
<keyword evidence="1 4" id="KW-0245">EGF-like domain</keyword>
<keyword evidence="3 4" id="KW-1015">Disulfide bond</keyword>
<dbReference type="GO" id="GO:0007160">
    <property type="term" value="P:cell-matrix adhesion"/>
    <property type="evidence" value="ECO:0007669"/>
    <property type="project" value="InterPro"/>
</dbReference>